<dbReference type="Proteomes" id="UP000004198">
    <property type="component" value="Unassembled WGS sequence"/>
</dbReference>
<reference evidence="2 3" key="1">
    <citation type="submission" date="2009-06" db="EMBL/GenBank/DDBJ databases">
        <title>The draft genome of Clostridium carboxidivorans P7.</title>
        <authorList>
            <consortium name="US DOE Joint Genome Institute (JGI-PGF)"/>
            <person name="Lucas S."/>
            <person name="Copeland A."/>
            <person name="Lapidus A."/>
            <person name="Glavina del Rio T."/>
            <person name="Tice H."/>
            <person name="Bruce D."/>
            <person name="Goodwin L."/>
            <person name="Pitluck S."/>
            <person name="Larimer F."/>
            <person name="Land M.L."/>
            <person name="Hauser L."/>
            <person name="Hemme C.L."/>
        </authorList>
    </citation>
    <scope>NUCLEOTIDE SEQUENCE [LARGE SCALE GENOMIC DNA]</scope>
    <source>
        <strain evidence="2 3">P7</strain>
    </source>
</reference>
<feature type="transmembrane region" description="Helical" evidence="1">
    <location>
        <begin position="42"/>
        <end position="58"/>
    </location>
</feature>
<keyword evidence="1" id="KW-0812">Transmembrane</keyword>
<evidence type="ECO:0000313" key="3">
    <source>
        <dbReference type="Proteomes" id="UP000004198"/>
    </source>
</evidence>
<name>C6PVA8_9CLOT</name>
<keyword evidence="3" id="KW-1185">Reference proteome</keyword>
<dbReference type="AlphaFoldDB" id="C6PVA8"/>
<keyword evidence="1" id="KW-0472">Membrane</keyword>
<keyword evidence="1" id="KW-1133">Transmembrane helix</keyword>
<sequence>MCLIGYFLLYAGFASKNKRLIYAALVYAIPFILTMLDQGDIAYKIWYIFWIVSFVHALKAKSEFLNRRNTIRKLKYMKKN</sequence>
<dbReference type="eggNOG" id="ENOG50327R8">
    <property type="taxonomic scope" value="Bacteria"/>
</dbReference>
<accession>C6PVA8</accession>
<organism evidence="2 3">
    <name type="scientific">Clostridium carboxidivorans P7</name>
    <dbReference type="NCBI Taxonomy" id="536227"/>
    <lineage>
        <taxon>Bacteria</taxon>
        <taxon>Bacillati</taxon>
        <taxon>Bacillota</taxon>
        <taxon>Clostridia</taxon>
        <taxon>Eubacteriales</taxon>
        <taxon>Clostridiaceae</taxon>
        <taxon>Clostridium</taxon>
    </lineage>
</organism>
<dbReference type="STRING" id="536227.Ccar_07660"/>
<gene>
    <name evidence="2" type="ORF">CcarbDRAFT_2725</name>
</gene>
<comment type="caution">
    <text evidence="2">The sequence shown here is derived from an EMBL/GenBank/DDBJ whole genome shotgun (WGS) entry which is preliminary data.</text>
</comment>
<evidence type="ECO:0000313" key="2">
    <source>
        <dbReference type="EMBL" id="EET86838.1"/>
    </source>
</evidence>
<feature type="transmembrane region" description="Helical" evidence="1">
    <location>
        <begin position="20"/>
        <end position="36"/>
    </location>
</feature>
<dbReference type="EMBL" id="ACVI01000043">
    <property type="protein sequence ID" value="EET86838.1"/>
    <property type="molecule type" value="Genomic_DNA"/>
</dbReference>
<protein>
    <submittedName>
        <fullName evidence="2">Uncharacterized protein</fullName>
    </submittedName>
</protein>
<evidence type="ECO:0000256" key="1">
    <source>
        <dbReference type="SAM" id="Phobius"/>
    </source>
</evidence>
<proteinExistence type="predicted"/>